<name>A0AAN7B348_9PEZI</name>
<dbReference type="EC" id="6.3.2.17" evidence="3"/>
<dbReference type="GO" id="GO:0006730">
    <property type="term" value="P:one-carbon metabolic process"/>
    <property type="evidence" value="ECO:0007669"/>
    <property type="project" value="UniProtKB-KW"/>
</dbReference>
<evidence type="ECO:0000313" key="14">
    <source>
        <dbReference type="EMBL" id="KAK4208524.1"/>
    </source>
</evidence>
<feature type="compositionally biased region" description="Polar residues" evidence="13">
    <location>
        <begin position="252"/>
        <end position="265"/>
    </location>
</feature>
<evidence type="ECO:0000313" key="15">
    <source>
        <dbReference type="Proteomes" id="UP001301769"/>
    </source>
</evidence>
<keyword evidence="7" id="KW-0547">Nucleotide-binding</keyword>
<dbReference type="InterPro" id="IPR036615">
    <property type="entry name" value="Mur_ligase_C_dom_sf"/>
</dbReference>
<dbReference type="GO" id="GO:0005829">
    <property type="term" value="C:cytosol"/>
    <property type="evidence" value="ECO:0007669"/>
    <property type="project" value="TreeGrafter"/>
</dbReference>
<dbReference type="AlphaFoldDB" id="A0AAN7B348"/>
<evidence type="ECO:0000256" key="3">
    <source>
        <dbReference type="ARBA" id="ARBA00013025"/>
    </source>
</evidence>
<dbReference type="Proteomes" id="UP001301769">
    <property type="component" value="Unassembled WGS sequence"/>
</dbReference>
<evidence type="ECO:0000256" key="12">
    <source>
        <dbReference type="ARBA" id="ARBA00047493"/>
    </source>
</evidence>
<keyword evidence="5" id="KW-0436">Ligase</keyword>
<protein>
    <recommendedName>
        <fullName evidence="3">tetrahydrofolate synthase</fullName>
        <ecNumber evidence="3">6.3.2.17</ecNumber>
    </recommendedName>
    <alternativeName>
        <fullName evidence="11">Folylpoly-gamma-glutamate synthetase</fullName>
    </alternativeName>
    <alternativeName>
        <fullName evidence="10">Tetrahydrofolylpolyglutamate synthase</fullName>
    </alternativeName>
</protein>
<evidence type="ECO:0000256" key="11">
    <source>
        <dbReference type="ARBA" id="ARBA00030876"/>
    </source>
</evidence>
<evidence type="ECO:0000256" key="1">
    <source>
        <dbReference type="ARBA" id="ARBA00005150"/>
    </source>
</evidence>
<feature type="region of interest" description="Disordered" evidence="13">
    <location>
        <begin position="58"/>
        <end position="93"/>
    </location>
</feature>
<dbReference type="SUPFAM" id="SSF53244">
    <property type="entry name" value="MurD-like peptide ligases, peptide-binding domain"/>
    <property type="match status" value="1"/>
</dbReference>
<dbReference type="EMBL" id="MU858240">
    <property type="protein sequence ID" value="KAK4208524.1"/>
    <property type="molecule type" value="Genomic_DNA"/>
</dbReference>
<dbReference type="InterPro" id="IPR001645">
    <property type="entry name" value="Folylpolyglutamate_synth"/>
</dbReference>
<evidence type="ECO:0000256" key="4">
    <source>
        <dbReference type="ARBA" id="ARBA00022563"/>
    </source>
</evidence>
<dbReference type="PROSITE" id="PS01012">
    <property type="entry name" value="FOLYLPOLYGLU_SYNT_2"/>
    <property type="match status" value="1"/>
</dbReference>
<dbReference type="GO" id="GO:0004326">
    <property type="term" value="F:tetrahydrofolylpolyglutamate synthase activity"/>
    <property type="evidence" value="ECO:0007669"/>
    <property type="project" value="UniProtKB-EC"/>
</dbReference>
<evidence type="ECO:0000256" key="2">
    <source>
        <dbReference type="ARBA" id="ARBA00008276"/>
    </source>
</evidence>
<feature type="region of interest" description="Disordered" evidence="13">
    <location>
        <begin position="252"/>
        <end position="283"/>
    </location>
</feature>
<keyword evidence="15" id="KW-1185">Reference proteome</keyword>
<reference evidence="14" key="2">
    <citation type="submission" date="2023-05" db="EMBL/GenBank/DDBJ databases">
        <authorList>
            <consortium name="Lawrence Berkeley National Laboratory"/>
            <person name="Steindorff A."/>
            <person name="Hensen N."/>
            <person name="Bonometti L."/>
            <person name="Westerberg I."/>
            <person name="Brannstrom I.O."/>
            <person name="Guillou S."/>
            <person name="Cros-Aarteil S."/>
            <person name="Calhoun S."/>
            <person name="Haridas S."/>
            <person name="Kuo A."/>
            <person name="Mondo S."/>
            <person name="Pangilinan J."/>
            <person name="Riley R."/>
            <person name="Labutti K."/>
            <person name="Andreopoulos B."/>
            <person name="Lipzen A."/>
            <person name="Chen C."/>
            <person name="Yanf M."/>
            <person name="Daum C."/>
            <person name="Ng V."/>
            <person name="Clum A."/>
            <person name="Ohm R."/>
            <person name="Martin F."/>
            <person name="Silar P."/>
            <person name="Natvig D."/>
            <person name="Lalanne C."/>
            <person name="Gautier V."/>
            <person name="Ament-Velasquez S.L."/>
            <person name="Kruys A."/>
            <person name="Hutchinson M.I."/>
            <person name="Powell A.J."/>
            <person name="Barry K."/>
            <person name="Miller A.N."/>
            <person name="Grigoriev I.V."/>
            <person name="Debuchy R."/>
            <person name="Gladieux P."/>
            <person name="Thoren M.H."/>
            <person name="Johannesson H."/>
        </authorList>
    </citation>
    <scope>NUCLEOTIDE SEQUENCE</scope>
    <source>
        <strain evidence="14">PSN293</strain>
    </source>
</reference>
<dbReference type="NCBIfam" id="TIGR01499">
    <property type="entry name" value="folC"/>
    <property type="match status" value="1"/>
</dbReference>
<evidence type="ECO:0000256" key="8">
    <source>
        <dbReference type="ARBA" id="ARBA00022840"/>
    </source>
</evidence>
<reference evidence="14" key="1">
    <citation type="journal article" date="2023" name="Mol. Phylogenet. Evol.">
        <title>Genome-scale phylogeny and comparative genomics of the fungal order Sordariales.</title>
        <authorList>
            <person name="Hensen N."/>
            <person name="Bonometti L."/>
            <person name="Westerberg I."/>
            <person name="Brannstrom I.O."/>
            <person name="Guillou S."/>
            <person name="Cros-Aarteil S."/>
            <person name="Calhoun S."/>
            <person name="Haridas S."/>
            <person name="Kuo A."/>
            <person name="Mondo S."/>
            <person name="Pangilinan J."/>
            <person name="Riley R."/>
            <person name="LaButti K."/>
            <person name="Andreopoulos B."/>
            <person name="Lipzen A."/>
            <person name="Chen C."/>
            <person name="Yan M."/>
            <person name="Daum C."/>
            <person name="Ng V."/>
            <person name="Clum A."/>
            <person name="Steindorff A."/>
            <person name="Ohm R.A."/>
            <person name="Martin F."/>
            <person name="Silar P."/>
            <person name="Natvig D.O."/>
            <person name="Lalanne C."/>
            <person name="Gautier V."/>
            <person name="Ament-Velasquez S.L."/>
            <person name="Kruys A."/>
            <person name="Hutchinson M.I."/>
            <person name="Powell A.J."/>
            <person name="Barry K."/>
            <person name="Miller A.N."/>
            <person name="Grigoriev I.V."/>
            <person name="Debuchy R."/>
            <person name="Gladieux P."/>
            <person name="Hiltunen Thoren M."/>
            <person name="Johannesson H."/>
        </authorList>
    </citation>
    <scope>NUCLEOTIDE SEQUENCE</scope>
    <source>
        <strain evidence="14">PSN293</strain>
    </source>
</reference>
<evidence type="ECO:0000256" key="9">
    <source>
        <dbReference type="ARBA" id="ARBA00022842"/>
    </source>
</evidence>
<keyword evidence="8" id="KW-0067">ATP-binding</keyword>
<dbReference type="Gene3D" id="3.40.1190.10">
    <property type="entry name" value="Mur-like, catalytic domain"/>
    <property type="match status" value="1"/>
</dbReference>
<accession>A0AAN7B348</accession>
<evidence type="ECO:0000256" key="7">
    <source>
        <dbReference type="ARBA" id="ARBA00022741"/>
    </source>
</evidence>
<organism evidence="14 15">
    <name type="scientific">Rhypophila decipiens</name>
    <dbReference type="NCBI Taxonomy" id="261697"/>
    <lineage>
        <taxon>Eukaryota</taxon>
        <taxon>Fungi</taxon>
        <taxon>Dikarya</taxon>
        <taxon>Ascomycota</taxon>
        <taxon>Pezizomycotina</taxon>
        <taxon>Sordariomycetes</taxon>
        <taxon>Sordariomycetidae</taxon>
        <taxon>Sordariales</taxon>
        <taxon>Naviculisporaceae</taxon>
        <taxon>Rhypophila</taxon>
    </lineage>
</organism>
<evidence type="ECO:0000256" key="13">
    <source>
        <dbReference type="SAM" id="MobiDB-lite"/>
    </source>
</evidence>
<evidence type="ECO:0000256" key="6">
    <source>
        <dbReference type="ARBA" id="ARBA00022723"/>
    </source>
</evidence>
<keyword evidence="6" id="KW-0479">Metal-binding</keyword>
<dbReference type="InterPro" id="IPR036565">
    <property type="entry name" value="Mur-like_cat_sf"/>
</dbReference>
<dbReference type="Gene3D" id="3.90.190.20">
    <property type="entry name" value="Mur ligase, C-terminal domain"/>
    <property type="match status" value="1"/>
</dbReference>
<comment type="catalytic activity">
    <reaction evidence="12">
        <text>(6S)-5,6,7,8-tetrahydrofolyl-(gamma-L-Glu)(n) + L-glutamate + ATP = (6S)-5,6,7,8-tetrahydrofolyl-(gamma-L-Glu)(n+1) + ADP + phosphate + H(+)</text>
        <dbReference type="Rhea" id="RHEA:10580"/>
        <dbReference type="Rhea" id="RHEA-COMP:14738"/>
        <dbReference type="Rhea" id="RHEA-COMP:14740"/>
        <dbReference type="ChEBI" id="CHEBI:15378"/>
        <dbReference type="ChEBI" id="CHEBI:29985"/>
        <dbReference type="ChEBI" id="CHEBI:30616"/>
        <dbReference type="ChEBI" id="CHEBI:43474"/>
        <dbReference type="ChEBI" id="CHEBI:141005"/>
        <dbReference type="ChEBI" id="CHEBI:456216"/>
        <dbReference type="EC" id="6.3.2.17"/>
    </reaction>
</comment>
<dbReference type="PANTHER" id="PTHR11136">
    <property type="entry name" value="FOLYLPOLYGLUTAMATE SYNTHASE-RELATED"/>
    <property type="match status" value="1"/>
</dbReference>
<sequence>MITNRLNTSTRQLCQLFHTCQLRSRSALTLAASKIHLRTLHLSHRHLQVGPIRPVQLFSPTSTSTSMSTQKRPLSSSSSSAKMSEPTKRRRRVETYEEALRRLSLLQSNKQIVNLFGNDSSAPKTEDINAQAMPEMLAWLARAGYTPSSLTESGLRVVHVAGTKGKGSVSTLVSSILTEYRNDYYELPDGTRKNPVGNKVGLYTSPHVLSVRERIQLDGVPISRELFTKYFFELWDRLSEAAREKGDLLPASSIQTRTSLEQPQSTTTETAEGKEEEEDEYDGPATKPFYFRFLTLLAFHVFVREGVRSAVVECGIGGEYDPTNILEPECVTVSVITQLGIDHVSMLGDTLPKIAWHKAGIFKEGRWAYTRALQGEEGEEVMKVLRQRSVHELPDKTRGFTILTPVEDSEVEEWWNSEVGQKIARGAKLQGPFQKYNMALAAKAAKHHLFWMGLFLGKSDLKDMPEDFVKGLMKASLRGRCEKLHDRLHRTNWFIDGAHTEDSLRGVGEWFAGRKEYFEAEEPHILLFNQQDRDPAVLIRALLSGLGDRKKSEFTVAIFTRNEEKPPGDGEPPRDLSVQEKARDAFLEVVGEEADVETFTMDSVAASVELIWQYANMGKEDPWSDVLVTGSFHLAGAVLKTIDRWGRC</sequence>
<comment type="pathway">
    <text evidence="1">Cofactor biosynthesis; tetrahydrofolylpolyglutamate biosynthesis.</text>
</comment>
<comment type="caution">
    <text evidence="14">The sequence shown here is derived from an EMBL/GenBank/DDBJ whole genome shotgun (WGS) entry which is preliminary data.</text>
</comment>
<feature type="compositionally biased region" description="Low complexity" evidence="13">
    <location>
        <begin position="59"/>
        <end position="80"/>
    </location>
</feature>
<keyword evidence="4" id="KW-0554">One-carbon metabolism</keyword>
<dbReference type="InterPro" id="IPR018109">
    <property type="entry name" value="Folylpolyglutamate_synth_CS"/>
</dbReference>
<dbReference type="GO" id="GO:0005524">
    <property type="term" value="F:ATP binding"/>
    <property type="evidence" value="ECO:0007669"/>
    <property type="project" value="UniProtKB-KW"/>
</dbReference>
<comment type="similarity">
    <text evidence="2">Belongs to the folylpolyglutamate synthase family.</text>
</comment>
<evidence type="ECO:0000256" key="5">
    <source>
        <dbReference type="ARBA" id="ARBA00022598"/>
    </source>
</evidence>
<dbReference type="PANTHER" id="PTHR11136:SF5">
    <property type="entry name" value="FOLYLPOLYGLUTAMATE SYNTHASE, MITOCHONDRIAL"/>
    <property type="match status" value="1"/>
</dbReference>
<dbReference type="SUPFAM" id="SSF53623">
    <property type="entry name" value="MurD-like peptide ligases, catalytic domain"/>
    <property type="match status" value="2"/>
</dbReference>
<dbReference type="GO" id="GO:0046872">
    <property type="term" value="F:metal ion binding"/>
    <property type="evidence" value="ECO:0007669"/>
    <property type="project" value="UniProtKB-KW"/>
</dbReference>
<proteinExistence type="inferred from homology"/>
<keyword evidence="9" id="KW-0460">Magnesium</keyword>
<evidence type="ECO:0000256" key="10">
    <source>
        <dbReference type="ARBA" id="ARBA00030592"/>
    </source>
</evidence>
<gene>
    <name evidence="14" type="ORF">QBC37DRAFT_431872</name>
</gene>
<dbReference type="GO" id="GO:0005739">
    <property type="term" value="C:mitochondrion"/>
    <property type="evidence" value="ECO:0007669"/>
    <property type="project" value="TreeGrafter"/>
</dbReference>